<dbReference type="AlphaFoldDB" id="A0AAV1G5J0"/>
<dbReference type="EMBL" id="OY660875">
    <property type="protein sequence ID" value="CAJ1068713.1"/>
    <property type="molecule type" value="Genomic_DNA"/>
</dbReference>
<protein>
    <submittedName>
        <fullName evidence="1">Uncharacterized protein</fullName>
    </submittedName>
</protein>
<evidence type="ECO:0000313" key="1">
    <source>
        <dbReference type="EMBL" id="CAJ1068713.1"/>
    </source>
</evidence>
<accession>A0AAV1G5J0</accession>
<evidence type="ECO:0000313" key="2">
    <source>
        <dbReference type="Proteomes" id="UP001178508"/>
    </source>
</evidence>
<dbReference type="Proteomes" id="UP001178508">
    <property type="component" value="Chromosome 12"/>
</dbReference>
<organism evidence="1 2">
    <name type="scientific">Xyrichtys novacula</name>
    <name type="common">Pearly razorfish</name>
    <name type="synonym">Hemipteronotus novacula</name>
    <dbReference type="NCBI Taxonomy" id="13765"/>
    <lineage>
        <taxon>Eukaryota</taxon>
        <taxon>Metazoa</taxon>
        <taxon>Chordata</taxon>
        <taxon>Craniata</taxon>
        <taxon>Vertebrata</taxon>
        <taxon>Euteleostomi</taxon>
        <taxon>Actinopterygii</taxon>
        <taxon>Neopterygii</taxon>
        <taxon>Teleostei</taxon>
        <taxon>Neoteleostei</taxon>
        <taxon>Acanthomorphata</taxon>
        <taxon>Eupercaria</taxon>
        <taxon>Labriformes</taxon>
        <taxon>Labridae</taxon>
        <taxon>Xyrichtys</taxon>
    </lineage>
</organism>
<keyword evidence="2" id="KW-1185">Reference proteome</keyword>
<sequence length="119" mass="13022">MFAGPPKPPFLLLRSRLDSPLLINGALLRHDAPFMFIGCSPNCLATFTDRSEREKQAPLSPLRTDHRTATPVICVSAGTFTPVTRTEVSTQQQKQQQKRTVAALSASLLFMAPRGSAQD</sequence>
<gene>
    <name evidence="1" type="ORF">XNOV1_A042902</name>
</gene>
<proteinExistence type="predicted"/>
<reference evidence="1" key="1">
    <citation type="submission" date="2023-08" db="EMBL/GenBank/DDBJ databases">
        <authorList>
            <person name="Alioto T."/>
            <person name="Alioto T."/>
            <person name="Gomez Garrido J."/>
        </authorList>
    </citation>
    <scope>NUCLEOTIDE SEQUENCE</scope>
</reference>
<name>A0AAV1G5J0_XYRNO</name>